<dbReference type="GO" id="GO:0043546">
    <property type="term" value="F:molybdopterin cofactor binding"/>
    <property type="evidence" value="ECO:0007669"/>
    <property type="project" value="InterPro"/>
</dbReference>
<dbReference type="GO" id="GO:0046872">
    <property type="term" value="F:metal ion binding"/>
    <property type="evidence" value="ECO:0007669"/>
    <property type="project" value="UniProtKB-KW"/>
</dbReference>
<keyword evidence="11" id="KW-1185">Reference proteome</keyword>
<dbReference type="GO" id="GO:0051539">
    <property type="term" value="F:4 iron, 4 sulfur cluster binding"/>
    <property type="evidence" value="ECO:0007669"/>
    <property type="project" value="UniProtKB-KW"/>
</dbReference>
<sequence>MSKSRRDFIKISALGFGGLVLANPILNAMIGQVQASEPLDASQLKRVPTYCEVCFWKCAGWVHQDEKGELWKIEGNEDDPHCKGRFCPRGTGGLGMYNDEDRLKSPLMRVEVDGKQTFKEVSWDKAFRFIADKMNQISEEHGPESMALFKHGSGGAHFGKLFKAFGSRNITAPSYAQCRGPREVGFHATFGANINSPEPVDLENTKCLVLIGNHIGENMHNSHVQEMSKAIDKGLKIITVDPRLSTAASKSKHWLPIKPATDIALLLAWMHVLITEKLYDKAYIERYAYGFEDLEAHVADKTPEWAEEITTIKADVIRETAREMAFNAPATLIHPGRHVTWYGDDTQRLRAMAMLNALLGSWGRKGGFYFPETAKVPSFPHPAFPSVSWTWKDYLDGKYALAGSSIANVFVDASHPDNTTDKKIKGWFVVGTNLISTIPDTKRTLEAIDNLDLFVVVDTMPMEITGYADIILPECTYLERYDDIRVSPNREPNIAVRMPAAEPKYLTKPSDWIVRKLADKLKLSSYFNYKSYSEVLDWQLKQMGHSLSEMQEKGVIKFERKHENLYLEEGEEYEFGTPTGMIELYSTDLEMEGFDPLPNYTPHPEPPAGFFRLNYGRAPMHTFGRTANNPNLNELMSENKLWVNPKIAREAGLVNDQEVWLENQDGIKSEFPIKLRVTERIGMDNVYMVHGFGKSNKKLQRSNGRGISDSQLVTKVMVDPIMGGTGMRGNFVKFIIDKPEREEIS</sequence>
<accession>A0A425XZG1</accession>
<protein>
    <submittedName>
        <fullName evidence="10">Nitrate reductase</fullName>
    </submittedName>
</protein>
<evidence type="ECO:0000256" key="7">
    <source>
        <dbReference type="ARBA" id="ARBA00023004"/>
    </source>
</evidence>
<dbReference type="InterPro" id="IPR006311">
    <property type="entry name" value="TAT_signal"/>
</dbReference>
<dbReference type="RefSeq" id="WP_125031175.1">
    <property type="nucleotide sequence ID" value="NZ_JAPXVP010000005.1"/>
</dbReference>
<feature type="domain" description="4Fe-4S Mo/W bis-MGD-type" evidence="9">
    <location>
        <begin position="44"/>
        <end position="101"/>
    </location>
</feature>
<dbReference type="OrthoDB" id="9792592at2"/>
<keyword evidence="7" id="KW-0408">Iron</keyword>
<name>A0A425XZG1_9BACT</name>
<keyword evidence="3" id="KW-0500">Molybdenum</keyword>
<comment type="caution">
    <text evidence="10">The sequence shown here is derived from an EMBL/GenBank/DDBJ whole genome shotgun (WGS) entry which is preliminary data.</text>
</comment>
<dbReference type="Proteomes" id="UP000285794">
    <property type="component" value="Unassembled WGS sequence"/>
</dbReference>
<evidence type="ECO:0000256" key="4">
    <source>
        <dbReference type="ARBA" id="ARBA00022723"/>
    </source>
</evidence>
<keyword evidence="8" id="KW-0411">Iron-sulfur</keyword>
<dbReference type="SMART" id="SM00926">
    <property type="entry name" value="Molybdop_Fe4S4"/>
    <property type="match status" value="1"/>
</dbReference>
<comment type="similarity">
    <text evidence="1">Belongs to the prokaryotic molybdopterin-containing oxidoreductase family.</text>
</comment>
<dbReference type="Pfam" id="PF00384">
    <property type="entry name" value="Molybdopterin"/>
    <property type="match status" value="1"/>
</dbReference>
<dbReference type="Gene3D" id="3.40.228.10">
    <property type="entry name" value="Dimethylsulfoxide Reductase, domain 2"/>
    <property type="match status" value="1"/>
</dbReference>
<dbReference type="Gene3D" id="2.20.25.90">
    <property type="entry name" value="ADC-like domains"/>
    <property type="match status" value="1"/>
</dbReference>
<dbReference type="GO" id="GO:0016491">
    <property type="term" value="F:oxidoreductase activity"/>
    <property type="evidence" value="ECO:0007669"/>
    <property type="project" value="UniProtKB-KW"/>
</dbReference>
<evidence type="ECO:0000259" key="9">
    <source>
        <dbReference type="PROSITE" id="PS51669"/>
    </source>
</evidence>
<dbReference type="Gene3D" id="2.40.40.20">
    <property type="match status" value="1"/>
</dbReference>
<keyword evidence="5" id="KW-0732">Signal</keyword>
<evidence type="ECO:0000256" key="2">
    <source>
        <dbReference type="ARBA" id="ARBA00022485"/>
    </source>
</evidence>
<evidence type="ECO:0000256" key="6">
    <source>
        <dbReference type="ARBA" id="ARBA00023002"/>
    </source>
</evidence>
<dbReference type="InterPro" id="IPR006656">
    <property type="entry name" value="Mopterin_OxRdtase"/>
</dbReference>
<dbReference type="PANTHER" id="PTHR43742">
    <property type="entry name" value="TRIMETHYLAMINE-N-OXIDE REDUCTASE"/>
    <property type="match status" value="1"/>
</dbReference>
<evidence type="ECO:0000256" key="3">
    <source>
        <dbReference type="ARBA" id="ARBA00022505"/>
    </source>
</evidence>
<dbReference type="InterPro" id="IPR050612">
    <property type="entry name" value="Prok_Mopterin_Oxidored"/>
</dbReference>
<dbReference type="PROSITE" id="PS51318">
    <property type="entry name" value="TAT"/>
    <property type="match status" value="1"/>
</dbReference>
<dbReference type="EMBL" id="QQWG01000012">
    <property type="protein sequence ID" value="RRG20512.1"/>
    <property type="molecule type" value="Genomic_DNA"/>
</dbReference>
<organism evidence="10 11">
    <name type="scientific">Ancylomarina euxinus</name>
    <dbReference type="NCBI Taxonomy" id="2283627"/>
    <lineage>
        <taxon>Bacteria</taxon>
        <taxon>Pseudomonadati</taxon>
        <taxon>Bacteroidota</taxon>
        <taxon>Bacteroidia</taxon>
        <taxon>Marinilabiliales</taxon>
        <taxon>Marinifilaceae</taxon>
        <taxon>Ancylomarina</taxon>
    </lineage>
</organism>
<gene>
    <name evidence="10" type="ORF">DWB61_12275</name>
</gene>
<keyword evidence="2" id="KW-0004">4Fe-4S</keyword>
<dbReference type="SUPFAM" id="SSF50692">
    <property type="entry name" value="ADC-like"/>
    <property type="match status" value="1"/>
</dbReference>
<dbReference type="InterPro" id="IPR006963">
    <property type="entry name" value="Mopterin_OxRdtase_4Fe-4S_dom"/>
</dbReference>
<evidence type="ECO:0000256" key="5">
    <source>
        <dbReference type="ARBA" id="ARBA00022729"/>
    </source>
</evidence>
<proteinExistence type="inferred from homology"/>
<dbReference type="PANTHER" id="PTHR43742:SF9">
    <property type="entry name" value="TETRATHIONATE REDUCTASE SUBUNIT A"/>
    <property type="match status" value="1"/>
</dbReference>
<dbReference type="InterPro" id="IPR006657">
    <property type="entry name" value="MoPterin_dinucl-bd_dom"/>
</dbReference>
<dbReference type="PROSITE" id="PS51669">
    <property type="entry name" value="4FE4S_MOW_BIS_MGD"/>
    <property type="match status" value="1"/>
</dbReference>
<reference evidence="10 11" key="1">
    <citation type="submission" date="2018-07" db="EMBL/GenBank/DDBJ databases">
        <title>Draft genome sequence of Ancylomarina sp. M1P.</title>
        <authorList>
            <person name="Yadav S."/>
            <person name="Villanueva L."/>
            <person name="Damste J.S.S."/>
        </authorList>
    </citation>
    <scope>NUCLEOTIDE SEQUENCE [LARGE SCALE GENOMIC DNA]</scope>
    <source>
        <strain evidence="10 11">M1P</strain>
    </source>
</reference>
<dbReference type="Pfam" id="PF01568">
    <property type="entry name" value="Molydop_binding"/>
    <property type="match status" value="1"/>
</dbReference>
<evidence type="ECO:0000256" key="8">
    <source>
        <dbReference type="ARBA" id="ARBA00023014"/>
    </source>
</evidence>
<dbReference type="AlphaFoldDB" id="A0A425XZG1"/>
<evidence type="ECO:0000256" key="1">
    <source>
        <dbReference type="ARBA" id="ARBA00010312"/>
    </source>
</evidence>
<keyword evidence="6" id="KW-0560">Oxidoreductase</keyword>
<dbReference type="SUPFAM" id="SSF53706">
    <property type="entry name" value="Formate dehydrogenase/DMSO reductase, domains 1-3"/>
    <property type="match status" value="1"/>
</dbReference>
<evidence type="ECO:0000313" key="10">
    <source>
        <dbReference type="EMBL" id="RRG20512.1"/>
    </source>
</evidence>
<evidence type="ECO:0000313" key="11">
    <source>
        <dbReference type="Proteomes" id="UP000285794"/>
    </source>
</evidence>
<dbReference type="InterPro" id="IPR009010">
    <property type="entry name" value="Asp_de-COase-like_dom_sf"/>
</dbReference>
<dbReference type="Gene3D" id="3.30.2070.10">
    <property type="entry name" value="Formate dehydrogenase/DMSO reductase"/>
    <property type="match status" value="1"/>
</dbReference>
<dbReference type="Gene3D" id="3.40.50.740">
    <property type="match status" value="1"/>
</dbReference>
<keyword evidence="4" id="KW-0479">Metal-binding</keyword>
<dbReference type="CDD" id="cd02778">
    <property type="entry name" value="MopB_CT_Thiosulfate-R-like"/>
    <property type="match status" value="1"/>
</dbReference>